<evidence type="ECO:0000313" key="1">
    <source>
        <dbReference type="EMBL" id="KXA92475.1"/>
    </source>
</evidence>
<gene>
    <name evidence="1" type="ORF">AKJ64_03075</name>
</gene>
<accession>A0A133UE76</accession>
<evidence type="ECO:0000313" key="2">
    <source>
        <dbReference type="Proteomes" id="UP000070373"/>
    </source>
</evidence>
<proteinExistence type="predicted"/>
<comment type="caution">
    <text evidence="1">The sequence shown here is derived from an EMBL/GenBank/DDBJ whole genome shotgun (WGS) entry which is preliminary data.</text>
</comment>
<reference evidence="1 2" key="1">
    <citation type="journal article" date="2016" name="Sci. Rep.">
        <title>Metabolic traits of an uncultured archaeal lineage -MSBL1- from brine pools of the Red Sea.</title>
        <authorList>
            <person name="Mwirichia R."/>
            <person name="Alam I."/>
            <person name="Rashid M."/>
            <person name="Vinu M."/>
            <person name="Ba-Alawi W."/>
            <person name="Anthony Kamau A."/>
            <person name="Kamanda Ngugi D."/>
            <person name="Goker M."/>
            <person name="Klenk H.P."/>
            <person name="Bajic V."/>
            <person name="Stingl U."/>
        </authorList>
    </citation>
    <scope>NUCLEOTIDE SEQUENCE [LARGE SCALE GENOMIC DNA]</scope>
    <source>
        <strain evidence="1">SCGC-AAA259E17</strain>
    </source>
</reference>
<organism evidence="1 2">
    <name type="scientific">candidate division MSBL1 archaeon SCGC-AAA259E17</name>
    <dbReference type="NCBI Taxonomy" id="1698263"/>
    <lineage>
        <taxon>Archaea</taxon>
        <taxon>Methanobacteriati</taxon>
        <taxon>Methanobacteriota</taxon>
        <taxon>candidate division MSBL1</taxon>
    </lineage>
</organism>
<protein>
    <submittedName>
        <fullName evidence="1">Uncharacterized protein</fullName>
    </submittedName>
</protein>
<dbReference type="Proteomes" id="UP000070373">
    <property type="component" value="Unassembled WGS sequence"/>
</dbReference>
<keyword evidence="2" id="KW-1185">Reference proteome</keyword>
<sequence length="83" mass="10221">MNIEQKWVPSKTPRFPRWPVALKVREGTLIARRWEHSTRHCGRWGKIPIVTSKVIRSWRRKIYLKEIFEKDCRLFRSGKRIRY</sequence>
<dbReference type="AlphaFoldDB" id="A0A133UE76"/>
<name>A0A133UE76_9EURY</name>
<dbReference type="EMBL" id="LHXN01000049">
    <property type="protein sequence ID" value="KXA92475.1"/>
    <property type="molecule type" value="Genomic_DNA"/>
</dbReference>